<evidence type="ECO:0000256" key="4">
    <source>
        <dbReference type="ARBA" id="ARBA00022833"/>
    </source>
</evidence>
<dbReference type="SMART" id="SM00356">
    <property type="entry name" value="ZnF_C3H1"/>
    <property type="match status" value="2"/>
</dbReference>
<organism evidence="8 9">
    <name type="scientific">Capsaspora owczarzaki (strain ATCC 30864)</name>
    <dbReference type="NCBI Taxonomy" id="595528"/>
    <lineage>
        <taxon>Eukaryota</taxon>
        <taxon>Filasterea</taxon>
        <taxon>Capsaspora</taxon>
    </lineage>
</organism>
<dbReference type="RefSeq" id="XP_004343319.1">
    <property type="nucleotide sequence ID" value="XM_004343269.2"/>
</dbReference>
<feature type="region of interest" description="Disordered" evidence="6">
    <location>
        <begin position="404"/>
        <end position="427"/>
    </location>
</feature>
<feature type="compositionally biased region" description="Polar residues" evidence="6">
    <location>
        <begin position="563"/>
        <end position="578"/>
    </location>
</feature>
<reference evidence="9" key="1">
    <citation type="submission" date="2011-02" db="EMBL/GenBank/DDBJ databases">
        <title>The Genome Sequence of Capsaspora owczarzaki ATCC 30864.</title>
        <authorList>
            <person name="Russ C."/>
            <person name="Cuomo C."/>
            <person name="Burger G."/>
            <person name="Gray M.W."/>
            <person name="Holland P.W.H."/>
            <person name="King N."/>
            <person name="Lang F.B.F."/>
            <person name="Roger A.J."/>
            <person name="Ruiz-Trillo I."/>
            <person name="Young S.K."/>
            <person name="Zeng Q."/>
            <person name="Gargeya S."/>
            <person name="Alvarado L."/>
            <person name="Berlin A."/>
            <person name="Chapman S.B."/>
            <person name="Chen Z."/>
            <person name="Freedman E."/>
            <person name="Gellesch M."/>
            <person name="Goldberg J."/>
            <person name="Griggs A."/>
            <person name="Gujja S."/>
            <person name="Heilman E."/>
            <person name="Heiman D."/>
            <person name="Howarth C."/>
            <person name="Mehta T."/>
            <person name="Neiman D."/>
            <person name="Pearson M."/>
            <person name="Roberts A."/>
            <person name="Saif S."/>
            <person name="Shea T."/>
            <person name="Shenoy N."/>
            <person name="Sisk P."/>
            <person name="Stolte C."/>
            <person name="Sykes S."/>
            <person name="White J."/>
            <person name="Yandava C."/>
            <person name="Haas B."/>
            <person name="Nusbaum C."/>
            <person name="Birren B."/>
        </authorList>
    </citation>
    <scope>NUCLEOTIDE SEQUENCE</scope>
    <source>
        <strain evidence="9">ATCC 30864</strain>
    </source>
</reference>
<keyword evidence="9" id="KW-1185">Reference proteome</keyword>
<dbReference type="FunFam" id="4.10.1000.10:FF:000002">
    <property type="entry name" value="Zinc finger protein 36, C3H1 type-like 1"/>
    <property type="match status" value="1"/>
</dbReference>
<keyword evidence="1 5" id="KW-0479">Metal-binding</keyword>
<dbReference type="AlphaFoldDB" id="A0A0D2WXV0"/>
<evidence type="ECO:0000256" key="3">
    <source>
        <dbReference type="ARBA" id="ARBA00022771"/>
    </source>
</evidence>
<sequence length="596" mass="61566">MFASSSQAPFYPASQDGGHMQNAAYFGQAGGSMHLAGPQQLVYGNGGSGTSSPVSHRSAVRFTAAAGAAPGAAANAGATAGAPSTSRVVATHAPSAPVTPNAGPLSIVTSGGIFYPSAVPPTMRASAVGYGVSAPVSPISSPAGETEETTRSRKSSNVLYKTELCHSFENSKLCKYKDKCQFAHGRHELRHILRHPKYKTNVCRTFQATGTCPYGNRCHFLHSNESSTPGEGAANYSQSMPSTPLPSAVSAGLRGGEAHPSGHDLTGDLLIESLRANPHLFGHSAGQLHLRHGGAQATSRGQAHQPPYAHYQGGLPSMESQALAAQQALFEQQALLEQLQTLTLGPVPRHGLGQHHHVPVQHSPLTIAQHQAMVHMQGGPLSGPGGYPHSSSDDGRAFDAATAAVWQHASSPPSQHTAGSLSSSTTTSVKGNAFNAVAGKLDHDSSGAFLPRAAPSTSSATSGTVLRGVVGADDAAAWADYATYPQFGLSREETALSAAVGSPPKGSAAQDGLYTSRGSSSAQDQPTLPAVYRQRAPSGPESPGDRAKDSSPNRAESAATRPATASWSLSANPQLIPTTSSEDEAFDLFSDSHWFN</sequence>
<feature type="domain" description="C3H1-type" evidence="7">
    <location>
        <begin position="159"/>
        <end position="187"/>
    </location>
</feature>
<dbReference type="Gene3D" id="4.10.1000.10">
    <property type="entry name" value="Zinc finger, CCCH-type"/>
    <property type="match status" value="2"/>
</dbReference>
<dbReference type="Pfam" id="PF00642">
    <property type="entry name" value="zf-CCCH"/>
    <property type="match status" value="2"/>
</dbReference>
<protein>
    <submittedName>
        <fullName evidence="8">Zinc finger protein 36</fullName>
    </submittedName>
</protein>
<dbReference type="PANTHER" id="PTHR12547">
    <property type="entry name" value="CCCH ZINC FINGER/TIS11-RELATED"/>
    <property type="match status" value="1"/>
</dbReference>
<evidence type="ECO:0000313" key="8">
    <source>
        <dbReference type="EMBL" id="KJE97638.1"/>
    </source>
</evidence>
<evidence type="ECO:0000256" key="1">
    <source>
        <dbReference type="ARBA" id="ARBA00022723"/>
    </source>
</evidence>
<evidence type="ECO:0000256" key="2">
    <source>
        <dbReference type="ARBA" id="ARBA00022737"/>
    </source>
</evidence>
<dbReference type="FunFam" id="4.10.1000.10:FF:000001">
    <property type="entry name" value="zinc finger CCCH domain-containing protein 15-like"/>
    <property type="match status" value="1"/>
</dbReference>
<name>A0A0D2WXV0_CAPO3</name>
<evidence type="ECO:0000256" key="6">
    <source>
        <dbReference type="SAM" id="MobiDB-lite"/>
    </source>
</evidence>
<dbReference type="GO" id="GO:0008270">
    <property type="term" value="F:zinc ion binding"/>
    <property type="evidence" value="ECO:0007669"/>
    <property type="project" value="UniProtKB-KW"/>
</dbReference>
<gene>
    <name evidence="8" type="ORF">CAOG_007460</name>
</gene>
<feature type="region of interest" description="Disordered" evidence="6">
    <location>
        <begin position="136"/>
        <end position="155"/>
    </location>
</feature>
<dbReference type="PANTHER" id="PTHR12547:SF18">
    <property type="entry name" value="PROTEIN TIS11"/>
    <property type="match status" value="1"/>
</dbReference>
<dbReference type="InterPro" id="IPR036855">
    <property type="entry name" value="Znf_CCCH_sf"/>
</dbReference>
<dbReference type="SUPFAM" id="SSF90229">
    <property type="entry name" value="CCCH zinc finger"/>
    <property type="match status" value="2"/>
</dbReference>
<keyword evidence="2" id="KW-0677">Repeat</keyword>
<proteinExistence type="predicted"/>
<accession>A0A0D2WXV0</accession>
<keyword evidence="3 5" id="KW-0863">Zinc-finger</keyword>
<feature type="compositionally biased region" description="Polar residues" evidence="6">
    <location>
        <begin position="228"/>
        <end position="242"/>
    </location>
</feature>
<dbReference type="STRING" id="595528.A0A0D2WXV0"/>
<feature type="region of interest" description="Disordered" evidence="6">
    <location>
        <begin position="228"/>
        <end position="257"/>
    </location>
</feature>
<evidence type="ECO:0000256" key="5">
    <source>
        <dbReference type="PROSITE-ProRule" id="PRU00723"/>
    </source>
</evidence>
<keyword evidence="4 5" id="KW-0862">Zinc</keyword>
<feature type="region of interest" description="Disordered" evidence="6">
    <location>
        <begin position="498"/>
        <end position="578"/>
    </location>
</feature>
<feature type="compositionally biased region" description="Polar residues" evidence="6">
    <location>
        <begin position="516"/>
        <end position="526"/>
    </location>
</feature>
<feature type="zinc finger region" description="C3H1-type" evidence="5">
    <location>
        <begin position="159"/>
        <end position="187"/>
    </location>
</feature>
<feature type="compositionally biased region" description="Polar residues" evidence="6">
    <location>
        <begin position="408"/>
        <end position="419"/>
    </location>
</feature>
<dbReference type="Proteomes" id="UP000008743">
    <property type="component" value="Unassembled WGS sequence"/>
</dbReference>
<dbReference type="InterPro" id="IPR000571">
    <property type="entry name" value="Znf_CCCH"/>
</dbReference>
<feature type="domain" description="C3H1-type" evidence="7">
    <location>
        <begin position="197"/>
        <end position="225"/>
    </location>
</feature>
<evidence type="ECO:0000313" key="9">
    <source>
        <dbReference type="Proteomes" id="UP000008743"/>
    </source>
</evidence>
<feature type="zinc finger region" description="C3H1-type" evidence="5">
    <location>
        <begin position="197"/>
        <end position="225"/>
    </location>
</feature>
<dbReference type="InParanoid" id="A0A0D2WXV0"/>
<dbReference type="GO" id="GO:0003729">
    <property type="term" value="F:mRNA binding"/>
    <property type="evidence" value="ECO:0007669"/>
    <property type="project" value="InterPro"/>
</dbReference>
<dbReference type="OrthoDB" id="410307at2759"/>
<dbReference type="EMBL" id="KE346374">
    <property type="protein sequence ID" value="KJE97638.1"/>
    <property type="molecule type" value="Genomic_DNA"/>
</dbReference>
<dbReference type="eggNOG" id="KOG1677">
    <property type="taxonomic scope" value="Eukaryota"/>
</dbReference>
<dbReference type="InterPro" id="IPR045877">
    <property type="entry name" value="ZFP36-like"/>
</dbReference>
<dbReference type="PROSITE" id="PS50103">
    <property type="entry name" value="ZF_C3H1"/>
    <property type="match status" value="2"/>
</dbReference>
<evidence type="ECO:0000259" key="7">
    <source>
        <dbReference type="PROSITE" id="PS50103"/>
    </source>
</evidence>